<feature type="compositionally biased region" description="Low complexity" evidence="1">
    <location>
        <begin position="40"/>
        <end position="107"/>
    </location>
</feature>
<feature type="domain" description="DUF3566" evidence="3">
    <location>
        <begin position="119"/>
        <end position="236"/>
    </location>
</feature>
<dbReference type="InterPro" id="IPR021949">
    <property type="entry name" value="DUF3566_TM"/>
</dbReference>
<comment type="caution">
    <text evidence="4">The sequence shown here is derived from an EMBL/GenBank/DDBJ whole genome shotgun (WGS) entry which is preliminary data.</text>
</comment>
<keyword evidence="5" id="KW-1185">Reference proteome</keyword>
<dbReference type="RefSeq" id="WP_098458020.1">
    <property type="nucleotide sequence ID" value="NZ_PDJH01000001.1"/>
</dbReference>
<feature type="transmembrane region" description="Helical" evidence="2">
    <location>
        <begin position="137"/>
        <end position="160"/>
    </location>
</feature>
<organism evidence="4 5">
    <name type="scientific">Flavimobilis soli</name>
    <dbReference type="NCBI Taxonomy" id="442709"/>
    <lineage>
        <taxon>Bacteria</taxon>
        <taxon>Bacillati</taxon>
        <taxon>Actinomycetota</taxon>
        <taxon>Actinomycetes</taxon>
        <taxon>Micrococcales</taxon>
        <taxon>Jonesiaceae</taxon>
        <taxon>Flavimobilis</taxon>
    </lineage>
</organism>
<name>A0A2A9EDA4_9MICO</name>
<feature type="region of interest" description="Disordered" evidence="1">
    <location>
        <begin position="1"/>
        <end position="114"/>
    </location>
</feature>
<dbReference type="Proteomes" id="UP000221394">
    <property type="component" value="Unassembled WGS sequence"/>
</dbReference>
<protein>
    <submittedName>
        <fullName evidence="4">Transmembrane protein DUF3566</fullName>
    </submittedName>
</protein>
<keyword evidence="2 4" id="KW-0812">Transmembrane</keyword>
<dbReference type="EMBL" id="PDJH01000001">
    <property type="protein sequence ID" value="PFG36894.1"/>
    <property type="molecule type" value="Genomic_DNA"/>
</dbReference>
<proteinExistence type="predicted"/>
<reference evidence="4 5" key="1">
    <citation type="submission" date="2017-10" db="EMBL/GenBank/DDBJ databases">
        <title>Sequencing the genomes of 1000 actinobacteria strains.</title>
        <authorList>
            <person name="Klenk H.-P."/>
        </authorList>
    </citation>
    <scope>NUCLEOTIDE SEQUENCE [LARGE SCALE GENOMIC DNA]</scope>
    <source>
        <strain evidence="4 5">DSM 21574</strain>
    </source>
</reference>
<evidence type="ECO:0000259" key="3">
    <source>
        <dbReference type="Pfam" id="PF12089"/>
    </source>
</evidence>
<evidence type="ECO:0000256" key="2">
    <source>
        <dbReference type="SAM" id="Phobius"/>
    </source>
</evidence>
<keyword evidence="2" id="KW-0472">Membrane</keyword>
<feature type="transmembrane region" description="Helical" evidence="2">
    <location>
        <begin position="194"/>
        <end position="220"/>
    </location>
</feature>
<sequence length="237" mass="24256">MTEKDKKGAGAPPAIAPRKRVPRPTTDKAKATNPVPAPPSDDTASASSVETSGTTSSPAEAAPASVPSAPEATAPDAASTTSSDAEASAADASQPAWQPSAASAEPAVDPEASAVAAGPRKVRLSLSRVDPWSVMKLSFLLSVAAGIMLIVAAWVFWYAVNSMGVFTQIDEMVRDIVGSESTLDVLQYVERDKVLSIATLIAVVDVVLLTALGTIGAFLYNVTAALVGGLHVTLTDE</sequence>
<evidence type="ECO:0000313" key="4">
    <source>
        <dbReference type="EMBL" id="PFG36894.1"/>
    </source>
</evidence>
<accession>A0A2A9EDA4</accession>
<dbReference type="AlphaFoldDB" id="A0A2A9EDA4"/>
<keyword evidence="2" id="KW-1133">Transmembrane helix</keyword>
<dbReference type="OrthoDB" id="3240216at2"/>
<evidence type="ECO:0000313" key="5">
    <source>
        <dbReference type="Proteomes" id="UP000221394"/>
    </source>
</evidence>
<dbReference type="Pfam" id="PF12089">
    <property type="entry name" value="DUF3566"/>
    <property type="match status" value="1"/>
</dbReference>
<evidence type="ECO:0000256" key="1">
    <source>
        <dbReference type="SAM" id="MobiDB-lite"/>
    </source>
</evidence>
<gene>
    <name evidence="4" type="ORF">ATL41_1637</name>
</gene>